<evidence type="ECO:0000313" key="6">
    <source>
        <dbReference type="Proteomes" id="UP001329825"/>
    </source>
</evidence>
<evidence type="ECO:0000256" key="3">
    <source>
        <dbReference type="HAMAP-Rule" id="MF_03139"/>
    </source>
</evidence>
<reference evidence="5 6" key="1">
    <citation type="submission" date="2024-01" db="EMBL/GenBank/DDBJ databases">
        <title>Comparative genomics of Cryptococcus and Kwoniella reveals pathogenesis evolution and contrasting modes of karyotype evolution via chromosome fusion or intercentromeric recombination.</title>
        <authorList>
            <person name="Coelho M.A."/>
            <person name="David-Palma M."/>
            <person name="Shea T."/>
            <person name="Bowers K."/>
            <person name="McGinley-Smith S."/>
            <person name="Mohammad A.W."/>
            <person name="Gnirke A."/>
            <person name="Yurkov A.M."/>
            <person name="Nowrousian M."/>
            <person name="Sun S."/>
            <person name="Cuomo C.A."/>
            <person name="Heitman J."/>
        </authorList>
    </citation>
    <scope>NUCLEOTIDE SEQUENCE [LARGE SCALE GENOMIC DNA]</scope>
    <source>
        <strain evidence="5">CBS 11374</strain>
    </source>
</reference>
<dbReference type="PRINTS" id="PR01693">
    <property type="entry name" value="CYANASE"/>
</dbReference>
<accession>A0ABZ1CTR7</accession>
<feature type="domain" description="Cyanate lyase C-terminal" evidence="4">
    <location>
        <begin position="108"/>
        <end position="180"/>
    </location>
</feature>
<dbReference type="InterPro" id="IPR036581">
    <property type="entry name" value="Cyanate_lyase_C_sf"/>
</dbReference>
<dbReference type="Gene3D" id="3.30.1160.10">
    <property type="entry name" value="Cyanate lyase, C-terminal domain"/>
    <property type="match status" value="1"/>
</dbReference>
<evidence type="ECO:0000256" key="1">
    <source>
        <dbReference type="ARBA" id="ARBA00003561"/>
    </source>
</evidence>
<dbReference type="InterPro" id="IPR010982">
    <property type="entry name" value="Lambda_DNA-bd_dom_sf"/>
</dbReference>
<feature type="active site" evidence="3">
    <location>
        <position position="147"/>
    </location>
</feature>
<evidence type="ECO:0000259" key="4">
    <source>
        <dbReference type="SMART" id="SM01116"/>
    </source>
</evidence>
<dbReference type="HAMAP" id="MF_00535">
    <property type="entry name" value="Cyanate_hydrat"/>
    <property type="match status" value="1"/>
</dbReference>
<evidence type="ECO:0000256" key="2">
    <source>
        <dbReference type="ARBA" id="ARBA00023239"/>
    </source>
</evidence>
<dbReference type="PIRSF" id="PIRSF001263">
    <property type="entry name" value="Cyanate_hydratas"/>
    <property type="match status" value="1"/>
</dbReference>
<dbReference type="PANTHER" id="PTHR34186">
    <property type="entry name" value="CYANATE HYDRATASE"/>
    <property type="match status" value="1"/>
</dbReference>
<dbReference type="EMBL" id="CP141882">
    <property type="protein sequence ID" value="WRT65154.1"/>
    <property type="molecule type" value="Genomic_DNA"/>
</dbReference>
<feature type="active site" evidence="3">
    <location>
        <position position="124"/>
    </location>
</feature>
<dbReference type="Gene3D" id="1.10.260.40">
    <property type="entry name" value="lambda repressor-like DNA-binding domains"/>
    <property type="match status" value="1"/>
</dbReference>
<comment type="similarity">
    <text evidence="3">Belongs to the cyanase family.</text>
</comment>
<name>A0ABZ1CTR7_9TREE</name>
<comment type="function">
    <text evidence="1 3">Catalyzes the reaction of cyanate with bicarbonate to produce ammonia and carbon dioxide.</text>
</comment>
<gene>
    <name evidence="3" type="primary">cyn1</name>
    <name evidence="5" type="ORF">IL334_002097</name>
</gene>
<evidence type="ECO:0000313" key="5">
    <source>
        <dbReference type="EMBL" id="WRT65154.1"/>
    </source>
</evidence>
<dbReference type="CDD" id="cd00559">
    <property type="entry name" value="Cyanase_C"/>
    <property type="match status" value="1"/>
</dbReference>
<proteinExistence type="inferred from homology"/>
<dbReference type="SMART" id="SM01116">
    <property type="entry name" value="Cyanate_lyase"/>
    <property type="match status" value="1"/>
</dbReference>
<dbReference type="Pfam" id="PF02560">
    <property type="entry name" value="Cyanate_lyase"/>
    <property type="match status" value="1"/>
</dbReference>
<dbReference type="PANTHER" id="PTHR34186:SF2">
    <property type="entry name" value="CYANATE HYDRATASE"/>
    <property type="match status" value="1"/>
</dbReference>
<dbReference type="EC" id="4.2.1.104" evidence="3"/>
<organism evidence="5 6">
    <name type="scientific">Kwoniella shivajii</name>
    <dbReference type="NCBI Taxonomy" id="564305"/>
    <lineage>
        <taxon>Eukaryota</taxon>
        <taxon>Fungi</taxon>
        <taxon>Dikarya</taxon>
        <taxon>Basidiomycota</taxon>
        <taxon>Agaricomycotina</taxon>
        <taxon>Tremellomycetes</taxon>
        <taxon>Tremellales</taxon>
        <taxon>Cryptococcaceae</taxon>
        <taxon>Kwoniella</taxon>
    </lineage>
</organism>
<dbReference type="SUPFAM" id="SSF47413">
    <property type="entry name" value="lambda repressor-like DNA-binding domains"/>
    <property type="match status" value="1"/>
</dbReference>
<dbReference type="InterPro" id="IPR003712">
    <property type="entry name" value="Cyanate_lyase_C"/>
</dbReference>
<feature type="active site" evidence="3">
    <location>
        <position position="121"/>
    </location>
</feature>
<dbReference type="GeneID" id="87954228"/>
<keyword evidence="2 3" id="KW-0456">Lyase</keyword>
<sequence>MLNLPLHCQALLQLKTLSGLTFSDISTKIDKPEVWTAALFYGQATTDEDTAKKVFEVLSEGSKSSLEAYNKDYLPPNTPQVTQERLIAGLAGKGQGSLGVQGLVDRDRGMEMPPKDPVLYRLYEVLLVYGYSYKALIAEKFGDGIMSAIDFRTSLERKKDPKGDRVVITMDGKFLPYSSTEAWKG</sequence>
<keyword evidence="6" id="KW-1185">Reference proteome</keyword>
<dbReference type="RefSeq" id="XP_062789894.1">
    <property type="nucleotide sequence ID" value="XM_062933843.1"/>
</dbReference>
<dbReference type="InterPro" id="IPR008076">
    <property type="entry name" value="Cyanase"/>
</dbReference>
<dbReference type="SUPFAM" id="SSF55234">
    <property type="entry name" value="Cyanase C-terminal domain"/>
    <property type="match status" value="1"/>
</dbReference>
<comment type="catalytic activity">
    <reaction evidence="3">
        <text>cyanate + hydrogencarbonate + 3 H(+) = NH4(+) + 2 CO2</text>
        <dbReference type="Rhea" id="RHEA:11120"/>
        <dbReference type="ChEBI" id="CHEBI:15378"/>
        <dbReference type="ChEBI" id="CHEBI:16526"/>
        <dbReference type="ChEBI" id="CHEBI:17544"/>
        <dbReference type="ChEBI" id="CHEBI:28938"/>
        <dbReference type="ChEBI" id="CHEBI:29195"/>
        <dbReference type="EC" id="4.2.1.104"/>
    </reaction>
</comment>
<dbReference type="Proteomes" id="UP001329825">
    <property type="component" value="Chromosome 2"/>
</dbReference>
<protein>
    <recommendedName>
        <fullName evidence="3">Cyanate hydratase</fullName>
        <shortName evidence="3">Cyanase</shortName>
        <ecNumber evidence="3">4.2.1.104</ecNumber>
    </recommendedName>
    <alternativeName>
        <fullName evidence="3">Cyanate hydrolase</fullName>
    </alternativeName>
    <alternativeName>
        <fullName evidence="3">Cyanate lyase</fullName>
    </alternativeName>
</protein>